<keyword evidence="3" id="KW-1185">Reference proteome</keyword>
<feature type="region of interest" description="Disordered" evidence="1">
    <location>
        <begin position="894"/>
        <end position="972"/>
    </location>
</feature>
<feature type="compositionally biased region" description="Low complexity" evidence="1">
    <location>
        <begin position="232"/>
        <end position="251"/>
    </location>
</feature>
<feature type="compositionally biased region" description="Low complexity" evidence="1">
    <location>
        <begin position="202"/>
        <end position="217"/>
    </location>
</feature>
<dbReference type="OrthoDB" id="2553626at2759"/>
<feature type="compositionally biased region" description="Low complexity" evidence="1">
    <location>
        <begin position="1138"/>
        <end position="1149"/>
    </location>
</feature>
<feature type="region of interest" description="Disordered" evidence="1">
    <location>
        <begin position="168"/>
        <end position="264"/>
    </location>
</feature>
<feature type="compositionally biased region" description="Polar residues" evidence="1">
    <location>
        <begin position="185"/>
        <end position="201"/>
    </location>
</feature>
<name>A0A5C3FCI1_9BASI</name>
<feature type="compositionally biased region" description="Basic and acidic residues" evidence="1">
    <location>
        <begin position="1202"/>
        <end position="1220"/>
    </location>
</feature>
<feature type="compositionally biased region" description="Polar residues" evidence="1">
    <location>
        <begin position="664"/>
        <end position="675"/>
    </location>
</feature>
<feature type="compositionally biased region" description="Basic and acidic residues" evidence="1">
    <location>
        <begin position="1032"/>
        <end position="1048"/>
    </location>
</feature>
<protein>
    <submittedName>
        <fullName evidence="2">Uncharacterized protein</fullName>
    </submittedName>
</protein>
<gene>
    <name evidence="2" type="ORF">PSFLO_06601</name>
</gene>
<feature type="compositionally biased region" description="Polar residues" evidence="1">
    <location>
        <begin position="517"/>
        <end position="526"/>
    </location>
</feature>
<evidence type="ECO:0000313" key="3">
    <source>
        <dbReference type="Proteomes" id="UP000323386"/>
    </source>
</evidence>
<feature type="compositionally biased region" description="Basic and acidic residues" evidence="1">
    <location>
        <begin position="905"/>
        <end position="914"/>
    </location>
</feature>
<feature type="compositionally biased region" description="Polar residues" evidence="1">
    <location>
        <begin position="414"/>
        <end position="427"/>
    </location>
</feature>
<feature type="compositionally biased region" description="Low complexity" evidence="1">
    <location>
        <begin position="1087"/>
        <end position="1099"/>
    </location>
</feature>
<dbReference type="EMBL" id="OOIP01000025">
    <property type="protein sequence ID" value="SPO41119.1"/>
    <property type="molecule type" value="Genomic_DNA"/>
</dbReference>
<feature type="compositionally biased region" description="Low complexity" evidence="1">
    <location>
        <begin position="451"/>
        <end position="460"/>
    </location>
</feature>
<feature type="compositionally biased region" description="Acidic residues" evidence="1">
    <location>
        <begin position="1160"/>
        <end position="1179"/>
    </location>
</feature>
<feature type="compositionally biased region" description="Basic and acidic residues" evidence="1">
    <location>
        <begin position="679"/>
        <end position="689"/>
    </location>
</feature>
<feature type="region of interest" description="Disordered" evidence="1">
    <location>
        <begin position="270"/>
        <end position="289"/>
    </location>
</feature>
<reference evidence="2 3" key="1">
    <citation type="submission" date="2018-03" db="EMBL/GenBank/DDBJ databases">
        <authorList>
            <person name="Guldener U."/>
        </authorList>
    </citation>
    <scope>NUCLEOTIDE SEQUENCE [LARGE SCALE GENOMIC DNA]</scope>
    <source>
        <strain evidence="2 3">DAOM196992</strain>
    </source>
</reference>
<feature type="compositionally biased region" description="Low complexity" evidence="1">
    <location>
        <begin position="764"/>
        <end position="775"/>
    </location>
</feature>
<dbReference type="AlphaFoldDB" id="A0A5C3FCI1"/>
<proteinExistence type="predicted"/>
<dbReference type="Proteomes" id="UP000323386">
    <property type="component" value="Unassembled WGS sequence"/>
</dbReference>
<sequence length="1220" mass="126242">MASAANGRSPTTLNGPSSSSFQGLSHTMAAAAASAAASNTATAMPNSPASHISTASINTVAAASSLRRAFLDESALSPPEFVVYTASFASIKPAASGQPGLVDEADGLRYLRDECGLNLEDELEILSLFERTPRGLASGHFFAMLRLVSWAQQGRTATKELLFTQTSPARISHSKQRSERPALITTPQSAHAATFGSPQSFQASPAPRSQTAAPAAAIGSGTPLTSATLLKPQQQQQQQQQRQPQQAEQPQQAPPPPKPETKPLLTPVREEVPSASATPALAAKPTAQESSANAVASVAAPAIPSMPPAVPAKPSLPVLVAPKPKHAAPHIHYDSIASRQQHHHHQHSTKSGAAPAPPVPSASANPFRDSAAVPGFASSSPVAAQPLRGFDPAPNPFKQSKPRLVKPTPVRASSPASNPFRNGTPSAAQHGVFPPRLVVDTSAVAGGGADDGASSQASSSRSKRLDRLMGSPPLPPRPALNPPPLPPRHISPLIQAGLNASSEVRKAKQALPPKTFTVLQSSSSRHPVSEKPRLLNGQTAPPEVLPPPQHHAKRRSVSGSKAFAAAGTGGGTTTDGGGAGGAESRKAISDVQSVHRRGSGSTLEAGRATDGHRGSELSRFDGEGAAGGSIAAPVAVASNGKRIPPTVAPKPSYPYSKAGDADHGSSSIRAKSSLPNWLKEQEALQREALESGEEPPAPPPIQPTEGGVRARTVIDALDDEAEAMDGDNDGRPGSNLNPFLTRPRFRTQDPGSVAGRASQMDQQAAAAAAAAEGNAPGAGGGGSEGDGDTAEGYATGGLGRPLGRSKTLGARAGNGLPPPRRRLDSFPQNANSQPAWGHALESGTYAGFKPNREAANSGGLRLVPPSKQAKMQSSAAELAQEGIRPAEDLRSHYGHARGLSAGGGGERDHGDHQQYPHRSASPSGHSSSGGGVGGAGNDVLSPATPTTAGGPRDLYMRRQGSSHTANSIGSGLRDRVSEMLRLNDGPAKGQRPVDLLSQDIQALVQKHDWLARAAAGATGKPLREDRTRLMQDYRGHDGDEDEGGRRNGYDGIDDDDEGDNDAPTNDRPDGAWPTTLRRAGSLNPRRSASYSASASAGTAPFLSRRSAETSRAVPPNLPPAGLEGSRRWSSYVAGSPKASSQLQQHSAAAKGAFGGVPESALDDADEEGQGDDDEDEDGQEGGRKFAGSGDSGWKSSTSVAEIKAEHERQRQRQREGWEPL</sequence>
<feature type="compositionally biased region" description="Acidic residues" evidence="1">
    <location>
        <begin position="1051"/>
        <end position="1060"/>
    </location>
</feature>
<feature type="compositionally biased region" description="Gly residues" evidence="1">
    <location>
        <begin position="927"/>
        <end position="936"/>
    </location>
</feature>
<feature type="region of interest" description="Disordered" evidence="1">
    <location>
        <begin position="337"/>
        <end position="880"/>
    </location>
</feature>
<evidence type="ECO:0000256" key="1">
    <source>
        <dbReference type="SAM" id="MobiDB-lite"/>
    </source>
</evidence>
<feature type="compositionally biased region" description="Basic and acidic residues" evidence="1">
    <location>
        <begin position="607"/>
        <end position="622"/>
    </location>
</feature>
<organism evidence="2 3">
    <name type="scientific">Pseudozyma flocculosa</name>
    <dbReference type="NCBI Taxonomy" id="84751"/>
    <lineage>
        <taxon>Eukaryota</taxon>
        <taxon>Fungi</taxon>
        <taxon>Dikarya</taxon>
        <taxon>Basidiomycota</taxon>
        <taxon>Ustilaginomycotina</taxon>
        <taxon>Ustilaginomycetes</taxon>
        <taxon>Ustilaginales</taxon>
        <taxon>Ustilaginaceae</taxon>
        <taxon>Pseudozyma</taxon>
    </lineage>
</organism>
<feature type="region of interest" description="Disordered" evidence="1">
    <location>
        <begin position="1"/>
        <end position="21"/>
    </location>
</feature>
<feature type="compositionally biased region" description="Acidic residues" evidence="1">
    <location>
        <begin position="716"/>
        <end position="727"/>
    </location>
</feature>
<feature type="compositionally biased region" description="Polar residues" evidence="1">
    <location>
        <begin position="959"/>
        <end position="969"/>
    </location>
</feature>
<evidence type="ECO:0000313" key="2">
    <source>
        <dbReference type="EMBL" id="SPO41119.1"/>
    </source>
</evidence>
<feature type="compositionally biased region" description="Pro residues" evidence="1">
    <location>
        <begin position="472"/>
        <end position="489"/>
    </location>
</feature>
<feature type="compositionally biased region" description="Gly residues" evidence="1">
    <location>
        <begin position="567"/>
        <end position="581"/>
    </location>
</feature>
<feature type="region of interest" description="Disordered" evidence="1">
    <location>
        <begin position="1032"/>
        <end position="1220"/>
    </location>
</feature>
<accession>A0A5C3FCI1</accession>